<accession>A0A182D2H9</accession>
<dbReference type="AlphaFoldDB" id="A0A182D2H9"/>
<feature type="compositionally biased region" description="Basic residues" evidence="1">
    <location>
        <begin position="15"/>
        <end position="29"/>
    </location>
</feature>
<sequence>MTAAPNVALRLVVRGARRAHGGAGKRKPPGSKSAARNDGGNAAA</sequence>
<evidence type="ECO:0000256" key="1">
    <source>
        <dbReference type="SAM" id="MobiDB-lite"/>
    </source>
</evidence>
<feature type="region of interest" description="Disordered" evidence="1">
    <location>
        <begin position="15"/>
        <end position="44"/>
    </location>
</feature>
<name>A0A182D2H9_BLAVI</name>
<dbReference type="EMBL" id="AP014854">
    <property type="protein sequence ID" value="BAR99373.1"/>
    <property type="molecule type" value="Genomic_DNA"/>
</dbReference>
<protein>
    <submittedName>
        <fullName evidence="2">Uncharacterized protein</fullName>
    </submittedName>
</protein>
<organism evidence="2">
    <name type="scientific">Blastochloris viridis</name>
    <name type="common">Rhodopseudomonas viridis</name>
    <dbReference type="NCBI Taxonomy" id="1079"/>
    <lineage>
        <taxon>Bacteria</taxon>
        <taxon>Pseudomonadati</taxon>
        <taxon>Pseudomonadota</taxon>
        <taxon>Alphaproteobacteria</taxon>
        <taxon>Hyphomicrobiales</taxon>
        <taxon>Blastochloridaceae</taxon>
        <taxon>Blastochloris</taxon>
    </lineage>
</organism>
<gene>
    <name evidence="2" type="ORF">BV133_1780</name>
</gene>
<proteinExistence type="predicted"/>
<reference evidence="2" key="1">
    <citation type="journal article" date="2015" name="Genome Announc.">
        <title>Complete Genome Sequence of the Bacteriochlorophyll b-Producing Photosynthetic Bacterium Blastochloris viridis.</title>
        <authorList>
            <person name="Tsukatani Y."/>
            <person name="Hirose Y."/>
            <person name="Harada J."/>
            <person name="Misawa N."/>
            <person name="Mori K."/>
            <person name="Inoue K."/>
            <person name="Tamiaki H."/>
        </authorList>
    </citation>
    <scope>NUCLEOTIDE SEQUENCE [LARGE SCALE GENOMIC DNA]</scope>
    <source>
        <strain evidence="2">DSM 133</strain>
    </source>
</reference>
<evidence type="ECO:0000313" key="2">
    <source>
        <dbReference type="EMBL" id="BAR99373.1"/>
    </source>
</evidence>